<evidence type="ECO:0000313" key="8">
    <source>
        <dbReference type="Proteomes" id="UP000297540"/>
    </source>
</evidence>
<dbReference type="PROSITE" id="PS51257">
    <property type="entry name" value="PROKAR_LIPOPROTEIN"/>
    <property type="match status" value="1"/>
</dbReference>
<keyword evidence="5" id="KW-0732">Signal</keyword>
<evidence type="ECO:0000256" key="3">
    <source>
        <dbReference type="ARBA" id="ARBA00023110"/>
    </source>
</evidence>
<comment type="function">
    <text evidence="1 5">PPIases accelerate the folding of proteins. It catalyzes the cis-trans isomerization of proline imidic peptide bonds in oligopeptides.</text>
</comment>
<feature type="domain" description="PPIase cyclophilin-type" evidence="6">
    <location>
        <begin position="29"/>
        <end position="190"/>
    </location>
</feature>
<dbReference type="EMBL" id="SOZE01000003">
    <property type="protein sequence ID" value="TFF39709.1"/>
    <property type="molecule type" value="Genomic_DNA"/>
</dbReference>
<dbReference type="Proteomes" id="UP000297540">
    <property type="component" value="Unassembled WGS sequence"/>
</dbReference>
<feature type="chain" id="PRO_5021451237" description="Peptidyl-prolyl cis-trans isomerase" evidence="5">
    <location>
        <begin position="20"/>
        <end position="190"/>
    </location>
</feature>
<dbReference type="CDD" id="cd00317">
    <property type="entry name" value="cyclophilin"/>
    <property type="match status" value="1"/>
</dbReference>
<dbReference type="PIRSF" id="PIRSF001467">
    <property type="entry name" value="Peptidylpro_ismrse"/>
    <property type="match status" value="1"/>
</dbReference>
<dbReference type="InterPro" id="IPR024936">
    <property type="entry name" value="Cyclophilin-type_PPIase"/>
</dbReference>
<dbReference type="SUPFAM" id="SSF50891">
    <property type="entry name" value="Cyclophilin-like"/>
    <property type="match status" value="1"/>
</dbReference>
<dbReference type="Gene3D" id="2.40.100.10">
    <property type="entry name" value="Cyclophilin-like"/>
    <property type="match status" value="1"/>
</dbReference>
<dbReference type="RefSeq" id="WP_133227248.1">
    <property type="nucleotide sequence ID" value="NZ_SOZE01000003.1"/>
</dbReference>
<organism evidence="7 8">
    <name type="scientific">Mucilaginibacter psychrotolerans</name>
    <dbReference type="NCBI Taxonomy" id="1524096"/>
    <lineage>
        <taxon>Bacteria</taxon>
        <taxon>Pseudomonadati</taxon>
        <taxon>Bacteroidota</taxon>
        <taxon>Sphingobacteriia</taxon>
        <taxon>Sphingobacteriales</taxon>
        <taxon>Sphingobacteriaceae</taxon>
        <taxon>Mucilaginibacter</taxon>
    </lineage>
</organism>
<feature type="signal peptide" evidence="5">
    <location>
        <begin position="1"/>
        <end position="19"/>
    </location>
</feature>
<dbReference type="InterPro" id="IPR002130">
    <property type="entry name" value="Cyclophilin-type_PPIase_dom"/>
</dbReference>
<comment type="similarity">
    <text evidence="2 5">Belongs to the cyclophilin-type PPIase family.</text>
</comment>
<dbReference type="Pfam" id="PF00160">
    <property type="entry name" value="Pro_isomerase"/>
    <property type="match status" value="1"/>
</dbReference>
<evidence type="ECO:0000256" key="1">
    <source>
        <dbReference type="ARBA" id="ARBA00002388"/>
    </source>
</evidence>
<proteinExistence type="inferred from homology"/>
<name>A0A4Y8SKX5_9SPHI</name>
<accession>A0A4Y8SKX5</accession>
<protein>
    <recommendedName>
        <fullName evidence="5">Peptidyl-prolyl cis-trans isomerase</fullName>
        <shortName evidence="5">PPIase</shortName>
        <ecNumber evidence="5">5.2.1.8</ecNumber>
    </recommendedName>
</protein>
<dbReference type="EC" id="5.2.1.8" evidence="5"/>
<keyword evidence="4 5" id="KW-0413">Isomerase</keyword>
<dbReference type="GO" id="GO:0003755">
    <property type="term" value="F:peptidyl-prolyl cis-trans isomerase activity"/>
    <property type="evidence" value="ECO:0007669"/>
    <property type="project" value="UniProtKB-UniRule"/>
</dbReference>
<evidence type="ECO:0000256" key="5">
    <source>
        <dbReference type="RuleBase" id="RU363019"/>
    </source>
</evidence>
<evidence type="ECO:0000256" key="2">
    <source>
        <dbReference type="ARBA" id="ARBA00007365"/>
    </source>
</evidence>
<dbReference type="PANTHER" id="PTHR43246">
    <property type="entry name" value="PEPTIDYL-PROLYL CIS-TRANS ISOMERASE CYP38, CHLOROPLASTIC"/>
    <property type="match status" value="1"/>
</dbReference>
<dbReference type="PRINTS" id="PR00153">
    <property type="entry name" value="CSAPPISMRASE"/>
</dbReference>
<keyword evidence="8" id="KW-1185">Reference proteome</keyword>
<gene>
    <name evidence="7" type="ORF">E2R66_04905</name>
</gene>
<keyword evidence="3 5" id="KW-0697">Rotamase</keyword>
<evidence type="ECO:0000313" key="7">
    <source>
        <dbReference type="EMBL" id="TFF39709.1"/>
    </source>
</evidence>
<evidence type="ECO:0000259" key="6">
    <source>
        <dbReference type="PROSITE" id="PS50072"/>
    </source>
</evidence>
<comment type="catalytic activity">
    <reaction evidence="5">
        <text>[protein]-peptidylproline (omega=180) = [protein]-peptidylproline (omega=0)</text>
        <dbReference type="Rhea" id="RHEA:16237"/>
        <dbReference type="Rhea" id="RHEA-COMP:10747"/>
        <dbReference type="Rhea" id="RHEA-COMP:10748"/>
        <dbReference type="ChEBI" id="CHEBI:83833"/>
        <dbReference type="ChEBI" id="CHEBI:83834"/>
        <dbReference type="EC" id="5.2.1.8"/>
    </reaction>
</comment>
<reference evidence="7 8" key="1">
    <citation type="journal article" date="2017" name="Int. J. Syst. Evol. Microbiol.">
        <title>Mucilaginibacterpsychrotolerans sp. nov., isolated from peatlands.</title>
        <authorList>
            <person name="Deng Y."/>
            <person name="Shen L."/>
            <person name="Xu B."/>
            <person name="Liu Y."/>
            <person name="Gu Z."/>
            <person name="Liu H."/>
            <person name="Zhou Y."/>
        </authorList>
    </citation>
    <scope>NUCLEOTIDE SEQUENCE [LARGE SCALE GENOMIC DNA]</scope>
    <source>
        <strain evidence="7 8">NH7-4</strain>
    </source>
</reference>
<evidence type="ECO:0000256" key="4">
    <source>
        <dbReference type="ARBA" id="ARBA00023235"/>
    </source>
</evidence>
<dbReference type="InterPro" id="IPR029000">
    <property type="entry name" value="Cyclophilin-like_dom_sf"/>
</dbReference>
<dbReference type="PROSITE" id="PS50072">
    <property type="entry name" value="CSA_PPIASE_2"/>
    <property type="match status" value="1"/>
</dbReference>
<sequence length="190" mass="20524">MRKLLLLCAALTFSVACFAQAPIHCVIKTSLGDIAIELYPDKAPITVANFMRYVDKHSYNGSSFFRVCTPANETDRKVKIQVIQGGNVPDTLALDSIKIETTQQTGLLHQNGTLSMARSGPNSATSEFFICIGNQPALDYGGARNPDGQGFAAFGKVTAGMAVVKMIQAQKDNAQYLIKPIKILAINRAE</sequence>
<dbReference type="InterPro" id="IPR044665">
    <property type="entry name" value="E_coli_cyclophilin_A-like"/>
</dbReference>
<comment type="caution">
    <text evidence="7">The sequence shown here is derived from an EMBL/GenBank/DDBJ whole genome shotgun (WGS) entry which is preliminary data.</text>
</comment>
<dbReference type="OrthoDB" id="9807797at2"/>
<dbReference type="AlphaFoldDB" id="A0A4Y8SKX5"/>